<evidence type="ECO:0000313" key="4">
    <source>
        <dbReference type="Proteomes" id="UP001286456"/>
    </source>
</evidence>
<reference evidence="3" key="2">
    <citation type="submission" date="2023-06" db="EMBL/GenBank/DDBJ databases">
        <authorList>
            <consortium name="Lawrence Berkeley National Laboratory"/>
            <person name="Haridas S."/>
            <person name="Hensen N."/>
            <person name="Bonometti L."/>
            <person name="Westerberg I."/>
            <person name="Brannstrom I.O."/>
            <person name="Guillou S."/>
            <person name="Cros-Aarteil S."/>
            <person name="Calhoun S."/>
            <person name="Kuo A."/>
            <person name="Mondo S."/>
            <person name="Pangilinan J."/>
            <person name="Riley R."/>
            <person name="Labutti K."/>
            <person name="Andreopoulos B."/>
            <person name="Lipzen A."/>
            <person name="Chen C."/>
            <person name="Yanf M."/>
            <person name="Daum C."/>
            <person name="Ng V."/>
            <person name="Clum A."/>
            <person name="Steindorff A."/>
            <person name="Ohm R."/>
            <person name="Martin F."/>
            <person name="Silar P."/>
            <person name="Natvig D."/>
            <person name="Lalanne C."/>
            <person name="Gautier V."/>
            <person name="Ament-Velasquez S.L."/>
            <person name="Kruys A."/>
            <person name="Hutchinson M.I."/>
            <person name="Powell A.J."/>
            <person name="Barry K."/>
            <person name="Miller A.N."/>
            <person name="Grigoriev I.V."/>
            <person name="Debuchy R."/>
            <person name="Gladieux P."/>
            <person name="Thoren M.H."/>
            <person name="Johannesson H."/>
        </authorList>
    </citation>
    <scope>NUCLEOTIDE SEQUENCE</scope>
    <source>
        <strain evidence="3">SMH4131-1</strain>
    </source>
</reference>
<name>A0AAE0M5P0_9PEZI</name>
<gene>
    <name evidence="3" type="ORF">B0T19DRAFT_488379</name>
</gene>
<proteinExistence type="inferred from homology"/>
<dbReference type="Proteomes" id="UP001286456">
    <property type="component" value="Unassembled WGS sequence"/>
</dbReference>
<dbReference type="PANTHER" id="PTHR34598:SF3">
    <property type="entry name" value="OXIDOREDUCTASE AN1597"/>
    <property type="match status" value="1"/>
</dbReference>
<dbReference type="InterPro" id="IPR044053">
    <property type="entry name" value="AsaB-like"/>
</dbReference>
<reference evidence="3" key="1">
    <citation type="journal article" date="2023" name="Mol. Phylogenet. Evol.">
        <title>Genome-scale phylogeny and comparative genomics of the fungal order Sordariales.</title>
        <authorList>
            <person name="Hensen N."/>
            <person name="Bonometti L."/>
            <person name="Westerberg I."/>
            <person name="Brannstrom I.O."/>
            <person name="Guillou S."/>
            <person name="Cros-Aarteil S."/>
            <person name="Calhoun S."/>
            <person name="Haridas S."/>
            <person name="Kuo A."/>
            <person name="Mondo S."/>
            <person name="Pangilinan J."/>
            <person name="Riley R."/>
            <person name="LaButti K."/>
            <person name="Andreopoulos B."/>
            <person name="Lipzen A."/>
            <person name="Chen C."/>
            <person name="Yan M."/>
            <person name="Daum C."/>
            <person name="Ng V."/>
            <person name="Clum A."/>
            <person name="Steindorff A."/>
            <person name="Ohm R.A."/>
            <person name="Martin F."/>
            <person name="Silar P."/>
            <person name="Natvig D.O."/>
            <person name="Lalanne C."/>
            <person name="Gautier V."/>
            <person name="Ament-Velasquez S.L."/>
            <person name="Kruys A."/>
            <person name="Hutchinson M.I."/>
            <person name="Powell A.J."/>
            <person name="Barry K."/>
            <person name="Miller A.N."/>
            <person name="Grigoriev I.V."/>
            <person name="Debuchy R."/>
            <person name="Gladieux P."/>
            <person name="Hiltunen Thoren M."/>
            <person name="Johannesson H."/>
        </authorList>
    </citation>
    <scope>NUCLEOTIDE SEQUENCE</scope>
    <source>
        <strain evidence="3">SMH4131-1</strain>
    </source>
</reference>
<keyword evidence="2" id="KW-0472">Membrane</keyword>
<protein>
    <submittedName>
        <fullName evidence="3">Uncharacterized protein</fullName>
    </submittedName>
</protein>
<dbReference type="GO" id="GO:0016491">
    <property type="term" value="F:oxidoreductase activity"/>
    <property type="evidence" value="ECO:0007669"/>
    <property type="project" value="InterPro"/>
</dbReference>
<dbReference type="AlphaFoldDB" id="A0AAE0M5P0"/>
<keyword evidence="4" id="KW-1185">Reference proteome</keyword>
<evidence type="ECO:0000256" key="1">
    <source>
        <dbReference type="ARBA" id="ARBA00023604"/>
    </source>
</evidence>
<evidence type="ECO:0000313" key="3">
    <source>
        <dbReference type="EMBL" id="KAK3320222.1"/>
    </source>
</evidence>
<feature type="transmembrane region" description="Helical" evidence="2">
    <location>
        <begin position="212"/>
        <end position="235"/>
    </location>
</feature>
<sequence>MVDMNDLTTFLRPAEQAHVAHLIEGLLRGRLRVINVWRPLNEGSVQDFPLALCDGSSILEEDLVECDHIRRKFFGATMYAAYRSTQRWYYLSKQRQDEITLIKIFDSRSIGVQARCCPHGSFKHPRCPDEAEPRSSIEVRALEAGDETAATVESVHTQHTSSTYSSTQLTIMKRKGIDAAFTRCPIRSLGLLLVLAAILPLTQTLLSGSCGALLVAAISVPATGLLVVPGIFIVLRYSLGFSK</sequence>
<accession>A0AAE0M5P0</accession>
<organism evidence="3 4">
    <name type="scientific">Cercophora scortea</name>
    <dbReference type="NCBI Taxonomy" id="314031"/>
    <lineage>
        <taxon>Eukaryota</taxon>
        <taxon>Fungi</taxon>
        <taxon>Dikarya</taxon>
        <taxon>Ascomycota</taxon>
        <taxon>Pezizomycotina</taxon>
        <taxon>Sordariomycetes</taxon>
        <taxon>Sordariomycetidae</taxon>
        <taxon>Sordariales</taxon>
        <taxon>Lasiosphaeriaceae</taxon>
        <taxon>Cercophora</taxon>
    </lineage>
</organism>
<keyword evidence="2" id="KW-0812">Transmembrane</keyword>
<comment type="caution">
    <text evidence="3">The sequence shown here is derived from an EMBL/GenBank/DDBJ whole genome shotgun (WGS) entry which is preliminary data.</text>
</comment>
<feature type="transmembrane region" description="Helical" evidence="2">
    <location>
        <begin position="189"/>
        <end position="206"/>
    </location>
</feature>
<comment type="similarity">
    <text evidence="1">Belongs to the asaB hydroxylase/desaturase family.</text>
</comment>
<evidence type="ECO:0000256" key="2">
    <source>
        <dbReference type="SAM" id="Phobius"/>
    </source>
</evidence>
<keyword evidence="2" id="KW-1133">Transmembrane helix</keyword>
<dbReference type="PANTHER" id="PTHR34598">
    <property type="entry name" value="BLL6449 PROTEIN"/>
    <property type="match status" value="1"/>
</dbReference>
<dbReference type="EMBL" id="JAUEPO010000006">
    <property type="protein sequence ID" value="KAK3320222.1"/>
    <property type="molecule type" value="Genomic_DNA"/>
</dbReference>
<dbReference type="NCBIfam" id="NF041278">
    <property type="entry name" value="CmcJ_NvfI_EfuI"/>
    <property type="match status" value="1"/>
</dbReference>